<accession>A0A918W432</accession>
<organism evidence="1 2">
    <name type="scientific">Streptomyces termitum</name>
    <dbReference type="NCBI Taxonomy" id="67368"/>
    <lineage>
        <taxon>Bacteria</taxon>
        <taxon>Bacillati</taxon>
        <taxon>Actinomycetota</taxon>
        <taxon>Actinomycetes</taxon>
        <taxon>Kitasatosporales</taxon>
        <taxon>Streptomycetaceae</taxon>
        <taxon>Streptomyces</taxon>
    </lineage>
</organism>
<sequence>MDQPRYALLTGLHAVALCHDVDGLYGDPVPPPRIRHELRGCEPRGALARAVTEAIIEGTAPLGTLDVETPDGAWRLTAVRVLGARGDAVTVESAGPPARLHGAYGAVPCGNLVRVSPAPPRDLTHTEITFLGCSPRGALRDALAAGAPGPEPVRYQVLNRMADLQYEAAAGPVTAAVPSRRHHGLLDLTVSFPRAGLLPPQHREVWDLFHDHDPPAAPGTWRRFTGPARAAWLTRAARHGHRAPQPVPGAAYELDGRGVTDDTAFLCALGEAVLGPGRALATGAPRALGAELSGCVLVWHHSAVARACLGVTPLLVRPRPATFQEYVDGLRAEGVRVDLA</sequence>
<dbReference type="EMBL" id="BMUL01000001">
    <property type="protein sequence ID" value="GHA65589.1"/>
    <property type="molecule type" value="Genomic_DNA"/>
</dbReference>
<proteinExistence type="predicted"/>
<dbReference type="AlphaFoldDB" id="A0A918W432"/>
<dbReference type="Proteomes" id="UP000644020">
    <property type="component" value="Unassembled WGS sequence"/>
</dbReference>
<name>A0A918W432_9ACTN</name>
<evidence type="ECO:0000313" key="2">
    <source>
        <dbReference type="Proteomes" id="UP000644020"/>
    </source>
</evidence>
<evidence type="ECO:0000313" key="1">
    <source>
        <dbReference type="EMBL" id="GHA65589.1"/>
    </source>
</evidence>
<keyword evidence="2" id="KW-1185">Reference proteome</keyword>
<reference evidence="1" key="1">
    <citation type="journal article" date="2014" name="Int. J. Syst. Evol. Microbiol.">
        <title>Complete genome sequence of Corynebacterium casei LMG S-19264T (=DSM 44701T), isolated from a smear-ripened cheese.</title>
        <authorList>
            <consortium name="US DOE Joint Genome Institute (JGI-PGF)"/>
            <person name="Walter F."/>
            <person name="Albersmeier A."/>
            <person name="Kalinowski J."/>
            <person name="Ruckert C."/>
        </authorList>
    </citation>
    <scope>NUCLEOTIDE SEQUENCE</scope>
    <source>
        <strain evidence="1">JCM 4518</strain>
    </source>
</reference>
<comment type="caution">
    <text evidence="1">The sequence shown here is derived from an EMBL/GenBank/DDBJ whole genome shotgun (WGS) entry which is preliminary data.</text>
</comment>
<gene>
    <name evidence="1" type="ORF">GCM10010305_04210</name>
</gene>
<reference evidence="1" key="2">
    <citation type="submission" date="2020-09" db="EMBL/GenBank/DDBJ databases">
        <authorList>
            <person name="Sun Q."/>
            <person name="Ohkuma M."/>
        </authorList>
    </citation>
    <scope>NUCLEOTIDE SEQUENCE</scope>
    <source>
        <strain evidence="1">JCM 4518</strain>
    </source>
</reference>
<dbReference type="RefSeq" id="WP_189974721.1">
    <property type="nucleotide sequence ID" value="NZ_BMUL01000001.1"/>
</dbReference>
<protein>
    <submittedName>
        <fullName evidence="1">Uncharacterized protein</fullName>
    </submittedName>
</protein>